<dbReference type="Proteomes" id="UP001476798">
    <property type="component" value="Unassembled WGS sequence"/>
</dbReference>
<evidence type="ECO:0000256" key="2">
    <source>
        <dbReference type="ARBA" id="ARBA00010983"/>
    </source>
</evidence>
<gene>
    <name evidence="5" type="ORF">GOODEAATRI_015902</name>
</gene>
<keyword evidence="6" id="KW-1185">Reference proteome</keyword>
<evidence type="ECO:0000313" key="5">
    <source>
        <dbReference type="EMBL" id="MEQ2175224.1"/>
    </source>
</evidence>
<comment type="caution">
    <text evidence="5">The sequence shown here is derived from an EMBL/GenBank/DDBJ whole genome shotgun (WGS) entry which is preliminary data.</text>
</comment>
<evidence type="ECO:0000256" key="1">
    <source>
        <dbReference type="ARBA" id="ARBA00004240"/>
    </source>
</evidence>
<protein>
    <submittedName>
        <fullName evidence="5">Uncharacterized protein</fullName>
    </submittedName>
</protein>
<name>A0ABV0NUW7_9TELE</name>
<dbReference type="InterPro" id="IPR013320">
    <property type="entry name" value="ConA-like_dom_sf"/>
</dbReference>
<organism evidence="5 6">
    <name type="scientific">Goodea atripinnis</name>
    <dbReference type="NCBI Taxonomy" id="208336"/>
    <lineage>
        <taxon>Eukaryota</taxon>
        <taxon>Metazoa</taxon>
        <taxon>Chordata</taxon>
        <taxon>Craniata</taxon>
        <taxon>Vertebrata</taxon>
        <taxon>Euteleostomi</taxon>
        <taxon>Actinopterygii</taxon>
        <taxon>Neopterygii</taxon>
        <taxon>Teleostei</taxon>
        <taxon>Neoteleostei</taxon>
        <taxon>Acanthomorphata</taxon>
        <taxon>Ovalentaria</taxon>
        <taxon>Atherinomorphae</taxon>
        <taxon>Cyprinodontiformes</taxon>
        <taxon>Goodeidae</taxon>
        <taxon>Goodea</taxon>
    </lineage>
</organism>
<evidence type="ECO:0000256" key="4">
    <source>
        <dbReference type="RuleBase" id="RU362126"/>
    </source>
</evidence>
<evidence type="ECO:0000256" key="3">
    <source>
        <dbReference type="ARBA" id="ARBA00022824"/>
    </source>
</evidence>
<keyword evidence="3 4" id="KW-0256">Endoplasmic reticulum</keyword>
<keyword evidence="4" id="KW-0143">Chaperone</keyword>
<comment type="subcellular location">
    <subcellularLocation>
        <location evidence="1">Endoplasmic reticulum</location>
    </subcellularLocation>
</comment>
<dbReference type="SUPFAM" id="SSF49899">
    <property type="entry name" value="Concanavalin A-like lectins/glucanases"/>
    <property type="match status" value="1"/>
</dbReference>
<comment type="similarity">
    <text evidence="2 4">Belongs to the calreticulin family.</text>
</comment>
<proteinExistence type="inferred from homology"/>
<sequence length="134" mass="15010">CSRPKTVSSVLPPLQGVWKPRKMMNPEHFEDPQPFRMTPFKALGLELWSMTSDIYFDNFIITSHKEVADRWASDSWGLKKLVASESHICCLFSSTGEEVKRGPLCCSSPPAQLYSLSDPYAPFPPLPPPVRSVG</sequence>
<dbReference type="Pfam" id="PF00262">
    <property type="entry name" value="Calreticulin"/>
    <property type="match status" value="1"/>
</dbReference>
<dbReference type="PANTHER" id="PTHR11073">
    <property type="entry name" value="CALRETICULIN AND CALNEXIN"/>
    <property type="match status" value="1"/>
</dbReference>
<evidence type="ECO:0000313" key="6">
    <source>
        <dbReference type="Proteomes" id="UP001476798"/>
    </source>
</evidence>
<reference evidence="5 6" key="1">
    <citation type="submission" date="2021-06" db="EMBL/GenBank/DDBJ databases">
        <authorList>
            <person name="Palmer J.M."/>
        </authorList>
    </citation>
    <scope>NUCLEOTIDE SEQUENCE [LARGE SCALE GENOMIC DNA]</scope>
    <source>
        <strain evidence="5 6">GA_2019</strain>
        <tissue evidence="5">Muscle</tissue>
    </source>
</reference>
<dbReference type="EMBL" id="JAHRIO010051175">
    <property type="protein sequence ID" value="MEQ2175224.1"/>
    <property type="molecule type" value="Genomic_DNA"/>
</dbReference>
<dbReference type="PRINTS" id="PR00626">
    <property type="entry name" value="CALRETICULIN"/>
</dbReference>
<accession>A0ABV0NUW7</accession>
<dbReference type="Gene3D" id="2.60.120.200">
    <property type="match status" value="1"/>
</dbReference>
<dbReference type="InterPro" id="IPR001580">
    <property type="entry name" value="Calret/calnex"/>
</dbReference>
<dbReference type="PANTHER" id="PTHR11073:SF7">
    <property type="entry name" value="CALMEGIN"/>
    <property type="match status" value="1"/>
</dbReference>
<feature type="non-terminal residue" evidence="5">
    <location>
        <position position="1"/>
    </location>
</feature>